<dbReference type="Pfam" id="PF06980">
    <property type="entry name" value="DUF1302"/>
    <property type="match status" value="1"/>
</dbReference>
<proteinExistence type="predicted"/>
<sequence>MNNIKWRLIAMAAATLCARTAGAYSFDAGDGAIQGTLNSTVAVGIGIRTANAPCNTIVGSDVSGSTPGGGTPTGTSASGCLDALAGYNDQGNLNYNKGHAFTEYLKGTHELLLKFPNDYKFMARVNWIKDFAATSVSGAVSGYGGQGLTSDSHDQLASKVRLLDLWVSKEFEINDQRARLRIGNQVINWGESMFLAGGINQTNAVDLMRLSQPGTQLKEAMLPAPMASFATGLGHGLNMEAYVQTHWNRNYFPPVGSYWSTSTIGNGASSFANGTPNVAMPTGSTPRNGGQYGVALHYKPESIQADMGFYAMRYHDKSPVAVTPNGGATQFTYLQDRLMLGTSINFPLGDWAIGSELSYRPRDAVSLNPLAVGCPDNKCYAETKKFQLAVTGMLTMSPTDYAVPRWLGASGATLMAEAVMVHYPELKSSYQGAPLAAGSWLWGALTSTDSFFANGSVPSQGTNTSWGYNLDFNWTYDGTLIPGWQVTPEVYYFQAVRGRTPNSAALFMQGAKSANFTVTFTQNPAKWLFGVNYAMFWGGDQALDQPLRGRNFVGAYVARNF</sequence>
<keyword evidence="1" id="KW-0732">Signal</keyword>
<organism evidence="2 3">
    <name type="scientific">Herbaspirillum rubrisubalbicans Os34</name>
    <dbReference type="NCBI Taxonomy" id="1235827"/>
    <lineage>
        <taxon>Bacteria</taxon>
        <taxon>Pseudomonadati</taxon>
        <taxon>Pseudomonadota</taxon>
        <taxon>Betaproteobacteria</taxon>
        <taxon>Burkholderiales</taxon>
        <taxon>Oxalobacteraceae</taxon>
        <taxon>Herbaspirillum</taxon>
    </lineage>
</organism>
<dbReference type="InterPro" id="IPR010727">
    <property type="entry name" value="DUF1302"/>
</dbReference>
<feature type="chain" id="PRO_5027090995" evidence="1">
    <location>
        <begin position="24"/>
        <end position="561"/>
    </location>
</feature>
<evidence type="ECO:0000256" key="1">
    <source>
        <dbReference type="SAM" id="SignalP"/>
    </source>
</evidence>
<gene>
    <name evidence="2" type="ORF">C798_13840</name>
</gene>
<dbReference type="AlphaFoldDB" id="A0A6M3ZRP0"/>
<accession>A0A6M3ZRP0</accession>
<dbReference type="EMBL" id="CP008956">
    <property type="protein sequence ID" value="QJQ01279.1"/>
    <property type="molecule type" value="Genomic_DNA"/>
</dbReference>
<evidence type="ECO:0000313" key="2">
    <source>
        <dbReference type="EMBL" id="QJQ01279.1"/>
    </source>
</evidence>
<feature type="signal peptide" evidence="1">
    <location>
        <begin position="1"/>
        <end position="23"/>
    </location>
</feature>
<name>A0A6M3ZRP0_9BURK</name>
<evidence type="ECO:0000313" key="3">
    <source>
        <dbReference type="Proteomes" id="UP000501648"/>
    </source>
</evidence>
<reference evidence="2 3" key="1">
    <citation type="journal article" date="2012" name="J. Bacteriol.">
        <title>Genome sequence of the pathogenic Herbaspirillum seropedicae strain Os34, isolated from rice roots.</title>
        <authorList>
            <person name="Ye W."/>
            <person name="Ye S."/>
            <person name="Liu J."/>
            <person name="Chang S."/>
            <person name="Chen M."/>
            <person name="Zhu B."/>
            <person name="Guo L."/>
            <person name="An Q."/>
        </authorList>
    </citation>
    <scope>NUCLEOTIDE SEQUENCE [LARGE SCALE GENOMIC DNA]</scope>
    <source>
        <strain evidence="2 3">Os34</strain>
    </source>
</reference>
<protein>
    <submittedName>
        <fullName evidence="2">DUF1302 domain-containing protein</fullName>
    </submittedName>
</protein>
<dbReference type="Proteomes" id="UP000501648">
    <property type="component" value="Chromosome"/>
</dbReference>
<dbReference type="RefSeq" id="WP_017453508.1">
    <property type="nucleotide sequence ID" value="NZ_CP008956.1"/>
</dbReference>